<sequence>MVFSPRDLCGPPPARTPRSLERENKGSRGCLRFQPIKSGLHRVREEHGARPRGRRAEIPKKTPERPQDPAPGLQGQRPDRAASPGSPRQALSSGPGAGAPSPPETLPENTRTGLEERSRAGRAASQLRPELRWARVTALPGSGSRAGWAAKGEEAARAAPPRTQEPRAGFSRVSVAL</sequence>
<evidence type="ECO:0000313" key="2">
    <source>
        <dbReference type="Proteomes" id="UP001162501"/>
    </source>
</evidence>
<name>A0AC59YEH5_RANTA</name>
<gene>
    <name evidence="1" type="ORF">MRATA1EN22A_LOCUS5097</name>
</gene>
<evidence type="ECO:0000313" key="1">
    <source>
        <dbReference type="EMBL" id="CAM9621695.1"/>
    </source>
</evidence>
<reference evidence="1" key="2">
    <citation type="submission" date="2025-03" db="EMBL/GenBank/DDBJ databases">
        <authorList>
            <consortium name="ELIXIR-Norway"/>
            <consortium name="Elixir Norway"/>
        </authorList>
    </citation>
    <scope>NUCLEOTIDE SEQUENCE</scope>
</reference>
<dbReference type="EMBL" id="OX596098">
    <property type="protein sequence ID" value="CAM9621695.1"/>
    <property type="molecule type" value="Genomic_DNA"/>
</dbReference>
<dbReference type="Proteomes" id="UP001162501">
    <property type="component" value="Chromosome 14"/>
</dbReference>
<accession>A0AC59YEH5</accession>
<reference evidence="1" key="1">
    <citation type="submission" date="2023-05" db="EMBL/GenBank/DDBJ databases">
        <authorList>
            <consortium name="ELIXIR-Norway"/>
        </authorList>
    </citation>
    <scope>NUCLEOTIDE SEQUENCE</scope>
</reference>
<organism evidence="1 2">
    <name type="scientific">Rangifer tarandus platyrhynchus</name>
    <name type="common">Svalbard reindeer</name>
    <dbReference type="NCBI Taxonomy" id="3082113"/>
    <lineage>
        <taxon>Eukaryota</taxon>
        <taxon>Metazoa</taxon>
        <taxon>Chordata</taxon>
        <taxon>Craniata</taxon>
        <taxon>Vertebrata</taxon>
        <taxon>Euteleostomi</taxon>
        <taxon>Mammalia</taxon>
        <taxon>Eutheria</taxon>
        <taxon>Laurasiatheria</taxon>
        <taxon>Artiodactyla</taxon>
        <taxon>Ruminantia</taxon>
        <taxon>Pecora</taxon>
        <taxon>Cervidae</taxon>
        <taxon>Odocoileinae</taxon>
        <taxon>Rangifer</taxon>
    </lineage>
</organism>
<protein>
    <submittedName>
        <fullName evidence="1">Uncharacterized protein</fullName>
    </submittedName>
</protein>
<proteinExistence type="predicted"/>